<organism evidence="2 3">
    <name type="scientific">Vespula vulgaris</name>
    <name type="common">Yellow jacket</name>
    <name type="synonym">Wasp</name>
    <dbReference type="NCBI Taxonomy" id="7454"/>
    <lineage>
        <taxon>Eukaryota</taxon>
        <taxon>Metazoa</taxon>
        <taxon>Ecdysozoa</taxon>
        <taxon>Arthropoda</taxon>
        <taxon>Hexapoda</taxon>
        <taxon>Insecta</taxon>
        <taxon>Pterygota</taxon>
        <taxon>Neoptera</taxon>
        <taxon>Endopterygota</taxon>
        <taxon>Hymenoptera</taxon>
        <taxon>Apocrita</taxon>
        <taxon>Aculeata</taxon>
        <taxon>Vespoidea</taxon>
        <taxon>Vespidae</taxon>
        <taxon>Vespinae</taxon>
        <taxon>Vespula</taxon>
    </lineage>
</organism>
<dbReference type="EMBL" id="JACSEA010000005">
    <property type="protein sequence ID" value="KAF7400350.1"/>
    <property type="molecule type" value="Genomic_DNA"/>
</dbReference>
<feature type="region of interest" description="Disordered" evidence="1">
    <location>
        <begin position="48"/>
        <end position="92"/>
    </location>
</feature>
<feature type="compositionally biased region" description="Pro residues" evidence="1">
    <location>
        <begin position="133"/>
        <end position="143"/>
    </location>
</feature>
<feature type="compositionally biased region" description="Polar residues" evidence="1">
    <location>
        <begin position="52"/>
        <end position="62"/>
    </location>
</feature>
<accession>A0A834N853</accession>
<name>A0A834N853_VESVU</name>
<feature type="compositionally biased region" description="Low complexity" evidence="1">
    <location>
        <begin position="63"/>
        <end position="86"/>
    </location>
</feature>
<sequence>MLRTIFENATRLTPWAVFCATETFRRFTMIREWKKLCFLIVEENDVLKDDPTSNTLSHGDQATTTTNNNNNNNNNNNTTTTPTTTPKNGNADNLRSLIKHYTYVRTSKRKWPISWCTEPNKNAKLRTSTPVTASPPAPAPAPAPTTTAAASAKGRPAWKLAFSGALKVSNAFYAACTPLSALTASYEYGAGFLSALNMRL</sequence>
<evidence type="ECO:0000313" key="2">
    <source>
        <dbReference type="EMBL" id="KAF7400350.1"/>
    </source>
</evidence>
<proteinExistence type="predicted"/>
<feature type="region of interest" description="Disordered" evidence="1">
    <location>
        <begin position="125"/>
        <end position="148"/>
    </location>
</feature>
<reference evidence="2" key="1">
    <citation type="journal article" date="2020" name="G3 (Bethesda)">
        <title>High-Quality Assemblies for Three Invasive Social Wasps from the &lt;i&gt;Vespula&lt;/i&gt; Genus.</title>
        <authorList>
            <person name="Harrop T.W.R."/>
            <person name="Guhlin J."/>
            <person name="McLaughlin G.M."/>
            <person name="Permina E."/>
            <person name="Stockwell P."/>
            <person name="Gilligan J."/>
            <person name="Le Lec M.F."/>
            <person name="Gruber M.A.M."/>
            <person name="Quinn O."/>
            <person name="Lovegrove M."/>
            <person name="Duncan E.J."/>
            <person name="Remnant E.J."/>
            <person name="Van Eeckhoven J."/>
            <person name="Graham B."/>
            <person name="Knapp R.A."/>
            <person name="Langford K.W."/>
            <person name="Kronenberg Z."/>
            <person name="Press M.O."/>
            <person name="Eacker S.M."/>
            <person name="Wilson-Rankin E.E."/>
            <person name="Purcell J."/>
            <person name="Lester P.J."/>
            <person name="Dearden P.K."/>
        </authorList>
    </citation>
    <scope>NUCLEOTIDE SEQUENCE</scope>
    <source>
        <strain evidence="2">Marl-1</strain>
    </source>
</reference>
<comment type="caution">
    <text evidence="2">The sequence shown here is derived from an EMBL/GenBank/DDBJ whole genome shotgun (WGS) entry which is preliminary data.</text>
</comment>
<gene>
    <name evidence="2" type="ORF">HZH66_005534</name>
</gene>
<dbReference type="Proteomes" id="UP000614350">
    <property type="component" value="Unassembled WGS sequence"/>
</dbReference>
<dbReference type="AlphaFoldDB" id="A0A834N853"/>
<evidence type="ECO:0000256" key="1">
    <source>
        <dbReference type="SAM" id="MobiDB-lite"/>
    </source>
</evidence>
<evidence type="ECO:0000313" key="3">
    <source>
        <dbReference type="Proteomes" id="UP000614350"/>
    </source>
</evidence>
<protein>
    <submittedName>
        <fullName evidence="2">Uncharacterized protein</fullName>
    </submittedName>
</protein>
<keyword evidence="3" id="KW-1185">Reference proteome</keyword>